<dbReference type="PROSITE" id="PS00648">
    <property type="entry name" value="RIBONUCLEASE_P"/>
    <property type="match status" value="1"/>
</dbReference>
<keyword evidence="2" id="KW-0819">tRNA processing</keyword>
<protein>
    <recommendedName>
        <fullName evidence="7">Ribonuclease P protein component</fullName>
        <ecNumber evidence="7">3.1.26.5</ecNumber>
    </recommendedName>
</protein>
<dbReference type="SUPFAM" id="SSF54211">
    <property type="entry name" value="Ribosomal protein S5 domain 2-like"/>
    <property type="match status" value="1"/>
</dbReference>
<evidence type="ECO:0000313" key="9">
    <source>
        <dbReference type="Proteomes" id="UP000309454"/>
    </source>
</evidence>
<gene>
    <name evidence="8" type="primary">rnpA</name>
    <name evidence="8" type="ORF">E5982_06690</name>
</gene>
<evidence type="ECO:0000256" key="4">
    <source>
        <dbReference type="ARBA" id="ARBA00022759"/>
    </source>
</evidence>
<evidence type="ECO:0000256" key="6">
    <source>
        <dbReference type="ARBA" id="ARBA00022884"/>
    </source>
</evidence>
<dbReference type="EMBL" id="SSTM01000004">
    <property type="protein sequence ID" value="TJW10242.1"/>
    <property type="molecule type" value="Genomic_DNA"/>
</dbReference>
<dbReference type="GO" id="GO:0042781">
    <property type="term" value="F:3'-tRNA processing endoribonuclease activity"/>
    <property type="evidence" value="ECO:0007669"/>
    <property type="project" value="TreeGrafter"/>
</dbReference>
<dbReference type="EC" id="3.1.26.5" evidence="7"/>
<name>A0A4T9T6W0_9ACTN</name>
<dbReference type="AlphaFoldDB" id="A0A4T9T6W0"/>
<dbReference type="GO" id="GO:0004526">
    <property type="term" value="F:ribonuclease P activity"/>
    <property type="evidence" value="ECO:0007669"/>
    <property type="project" value="UniProtKB-UniRule"/>
</dbReference>
<dbReference type="InterPro" id="IPR014721">
    <property type="entry name" value="Ribsml_uS5_D2-typ_fold_subgr"/>
</dbReference>
<proteinExistence type="predicted"/>
<accession>A0A4T9T6W0</accession>
<dbReference type="Gene3D" id="3.30.230.10">
    <property type="match status" value="1"/>
</dbReference>
<evidence type="ECO:0000256" key="1">
    <source>
        <dbReference type="ARBA" id="ARBA00002663"/>
    </source>
</evidence>
<dbReference type="PANTHER" id="PTHR33992:SF1">
    <property type="entry name" value="RIBONUCLEASE P PROTEIN COMPONENT"/>
    <property type="match status" value="1"/>
</dbReference>
<dbReference type="PANTHER" id="PTHR33992">
    <property type="entry name" value="RIBONUCLEASE P PROTEIN COMPONENT"/>
    <property type="match status" value="1"/>
</dbReference>
<evidence type="ECO:0000256" key="2">
    <source>
        <dbReference type="ARBA" id="ARBA00022694"/>
    </source>
</evidence>
<comment type="function">
    <text evidence="1">RNaseP catalyzes the removal of the 5'-leader sequence from pre-tRNA to produce the mature 5'-terminus. It can also cleave other RNA substrates such as 4.5S RNA. The protein component plays an auxiliary but essential role in vivo by binding to the 5'-leader sequence and broadening the substrate specificity of the ribozyme.</text>
</comment>
<evidence type="ECO:0000256" key="7">
    <source>
        <dbReference type="NCBIfam" id="TIGR00188"/>
    </source>
</evidence>
<dbReference type="GO" id="GO:0030677">
    <property type="term" value="C:ribonuclease P complex"/>
    <property type="evidence" value="ECO:0007669"/>
    <property type="project" value="TreeGrafter"/>
</dbReference>
<keyword evidence="5 8" id="KW-0378">Hydrolase</keyword>
<dbReference type="OrthoDB" id="196964at2"/>
<evidence type="ECO:0000256" key="3">
    <source>
        <dbReference type="ARBA" id="ARBA00022722"/>
    </source>
</evidence>
<reference evidence="8 9" key="1">
    <citation type="submission" date="2019-04" db="EMBL/GenBank/DDBJ databases">
        <title>Microbes associate with the intestines of laboratory mice.</title>
        <authorList>
            <person name="Navarre W."/>
            <person name="Wong E."/>
            <person name="Huang K.C."/>
            <person name="Tropini C."/>
            <person name="Ng K."/>
            <person name="Yu B."/>
        </authorList>
    </citation>
    <scope>NUCLEOTIDE SEQUENCE [LARGE SCALE GENOMIC DNA]</scope>
    <source>
        <strain evidence="8 9">NM48_B13</strain>
    </source>
</reference>
<sequence>METIKSSNDISSLFECGERFKSPYITFIVSPRESPIEEEPFAHGPQGRVAFIAGKKLGNAVWRNRAKRRMRAICCDLGGPWPGYDIVFLAKSAVTRETYSKVLTTCGKTLSRAGFSVEIEAE</sequence>
<comment type="caution">
    <text evidence="8">The sequence shown here is derived from an EMBL/GenBank/DDBJ whole genome shotgun (WGS) entry which is preliminary data.</text>
</comment>
<evidence type="ECO:0000313" key="8">
    <source>
        <dbReference type="EMBL" id="TJW10242.1"/>
    </source>
</evidence>
<dbReference type="InterPro" id="IPR020568">
    <property type="entry name" value="Ribosomal_Su5_D2-typ_SF"/>
</dbReference>
<dbReference type="GO" id="GO:0000049">
    <property type="term" value="F:tRNA binding"/>
    <property type="evidence" value="ECO:0007669"/>
    <property type="project" value="InterPro"/>
</dbReference>
<dbReference type="Proteomes" id="UP000309454">
    <property type="component" value="Unassembled WGS sequence"/>
</dbReference>
<evidence type="ECO:0000256" key="5">
    <source>
        <dbReference type="ARBA" id="ARBA00022801"/>
    </source>
</evidence>
<dbReference type="InterPro" id="IPR020539">
    <property type="entry name" value="RNase_P_CS"/>
</dbReference>
<dbReference type="RefSeq" id="WP_136845885.1">
    <property type="nucleotide sequence ID" value="NZ_CANPEU010000003.1"/>
</dbReference>
<organism evidence="8 9">
    <name type="scientific">Parvibacter caecicola</name>
    <dbReference type="NCBI Taxonomy" id="747645"/>
    <lineage>
        <taxon>Bacteria</taxon>
        <taxon>Bacillati</taxon>
        <taxon>Actinomycetota</taxon>
        <taxon>Coriobacteriia</taxon>
        <taxon>Coriobacteriales</taxon>
        <taxon>Coriobacteriaceae</taxon>
        <taxon>Parvibacter</taxon>
    </lineage>
</organism>
<dbReference type="InterPro" id="IPR000100">
    <property type="entry name" value="RNase_P"/>
</dbReference>
<keyword evidence="9" id="KW-1185">Reference proteome</keyword>
<keyword evidence="6" id="KW-0694">RNA-binding</keyword>
<keyword evidence="4" id="KW-0255">Endonuclease</keyword>
<dbReference type="Pfam" id="PF00825">
    <property type="entry name" value="Ribonuclease_P"/>
    <property type="match status" value="1"/>
</dbReference>
<keyword evidence="3" id="KW-0540">Nuclease</keyword>
<dbReference type="NCBIfam" id="TIGR00188">
    <property type="entry name" value="rnpA"/>
    <property type="match status" value="1"/>
</dbReference>